<organism evidence="1 2">
    <name type="scientific">Pseudomonas putida</name>
    <name type="common">Arthrobacter siderocapsulatus</name>
    <dbReference type="NCBI Taxonomy" id="303"/>
    <lineage>
        <taxon>Bacteria</taxon>
        <taxon>Pseudomonadati</taxon>
        <taxon>Pseudomonadota</taxon>
        <taxon>Gammaproteobacteria</taxon>
        <taxon>Pseudomonadales</taxon>
        <taxon>Pseudomonadaceae</taxon>
        <taxon>Pseudomonas</taxon>
    </lineage>
</organism>
<evidence type="ECO:0000313" key="2">
    <source>
        <dbReference type="Proteomes" id="UP000278162"/>
    </source>
</evidence>
<reference evidence="1 2" key="1">
    <citation type="submission" date="2018-10" db="EMBL/GenBank/DDBJ databases">
        <title>An outbreak of IMP-63 producing strain in France.</title>
        <authorList>
            <person name="Bour M."/>
            <person name="Liapis E."/>
            <person name="Plesiat P."/>
        </authorList>
    </citation>
    <scope>NUCLEOTIDE SEQUENCE [LARGE SCALE GENOMIC DNA]</scope>
    <source>
        <strain evidence="1 2">12917</strain>
    </source>
</reference>
<comment type="caution">
    <text evidence="1">The sequence shown here is derived from an EMBL/GenBank/DDBJ whole genome shotgun (WGS) entry which is preliminary data.</text>
</comment>
<evidence type="ECO:0000313" key="1">
    <source>
        <dbReference type="EMBL" id="RNF87190.1"/>
    </source>
</evidence>
<name>A0A3M8T7J1_PSEPU</name>
<dbReference type="Proteomes" id="UP000278162">
    <property type="component" value="Unassembled WGS sequence"/>
</dbReference>
<proteinExistence type="predicted"/>
<accession>A0A3M8T7J1</accession>
<dbReference type="AlphaFoldDB" id="A0A3M8T7J1"/>
<sequence>MLPVVLCDTRHSGLNLSAGETTFFRGVRQEKTLLWLRSSAARAALRSTRLLLHLFRANYSCRHSARPLGVQLASRRIQGLRRFIGKPQLNTIFAISTASLVWPQATAVLQTDLTKTA</sequence>
<gene>
    <name evidence="1" type="ORF">EFK07_17005</name>
</gene>
<protein>
    <submittedName>
        <fullName evidence="1">Uncharacterized protein</fullName>
    </submittedName>
</protein>
<dbReference type="EMBL" id="RJAI01000040">
    <property type="protein sequence ID" value="RNF87190.1"/>
    <property type="molecule type" value="Genomic_DNA"/>
</dbReference>